<dbReference type="EMBL" id="JAGQLF010000003">
    <property type="protein sequence ID" value="MCA9386478.1"/>
    <property type="molecule type" value="Genomic_DNA"/>
</dbReference>
<accession>A0A955LAE7</accession>
<organism evidence="1 2">
    <name type="scientific">Candidatus Dojkabacteria bacterium</name>
    <dbReference type="NCBI Taxonomy" id="2099670"/>
    <lineage>
        <taxon>Bacteria</taxon>
        <taxon>Candidatus Dojkabacteria</taxon>
    </lineage>
</organism>
<evidence type="ECO:0000313" key="1">
    <source>
        <dbReference type="EMBL" id="MCA9386478.1"/>
    </source>
</evidence>
<comment type="caution">
    <text evidence="1">The sequence shown here is derived from an EMBL/GenBank/DDBJ whole genome shotgun (WGS) entry which is preliminary data.</text>
</comment>
<name>A0A955LAE7_9BACT</name>
<gene>
    <name evidence="1" type="ORF">KC669_00420</name>
</gene>
<sequence length="104" mass="12062">MRGLSPDIYNNQTGFGSVRSILQEISDPTQRFLYHAFLSRYFKPKHEVNDSHRKTTQINRLESVRELGQIFRPGSTVKSVLELYDEVLADESNYPLIESLIVEM</sequence>
<reference evidence="1" key="1">
    <citation type="submission" date="2020-04" db="EMBL/GenBank/DDBJ databases">
        <authorList>
            <person name="Zhang T."/>
        </authorList>
    </citation>
    <scope>NUCLEOTIDE SEQUENCE</scope>
    <source>
        <strain evidence="1">HKST-UBA09</strain>
    </source>
</reference>
<dbReference type="AlphaFoldDB" id="A0A955LAE7"/>
<proteinExistence type="predicted"/>
<dbReference type="Proteomes" id="UP000714915">
    <property type="component" value="Unassembled WGS sequence"/>
</dbReference>
<protein>
    <submittedName>
        <fullName evidence="1">Uncharacterized protein</fullName>
    </submittedName>
</protein>
<evidence type="ECO:0000313" key="2">
    <source>
        <dbReference type="Proteomes" id="UP000714915"/>
    </source>
</evidence>
<reference evidence="1" key="2">
    <citation type="journal article" date="2021" name="Microbiome">
        <title>Successional dynamics and alternative stable states in a saline activated sludge microbial community over 9 years.</title>
        <authorList>
            <person name="Wang Y."/>
            <person name="Ye J."/>
            <person name="Ju F."/>
            <person name="Liu L."/>
            <person name="Boyd J.A."/>
            <person name="Deng Y."/>
            <person name="Parks D.H."/>
            <person name="Jiang X."/>
            <person name="Yin X."/>
            <person name="Woodcroft B.J."/>
            <person name="Tyson G.W."/>
            <person name="Hugenholtz P."/>
            <person name="Polz M.F."/>
            <person name="Zhang T."/>
        </authorList>
    </citation>
    <scope>NUCLEOTIDE SEQUENCE</scope>
    <source>
        <strain evidence="1">HKST-UBA09</strain>
    </source>
</reference>